<comment type="caution">
    <text evidence="1">The sequence shown here is derived from an EMBL/GenBank/DDBJ whole genome shotgun (WGS) entry which is preliminary data.</text>
</comment>
<sequence length="53" mass="6211">MQAECENSTENRYIVIENPVVQFCPAGFLLAIMGCSRRVYPVVLFHRDFSRRF</sequence>
<keyword evidence="2" id="KW-1185">Reference proteome</keyword>
<dbReference type="STRING" id="626523.GCWU000342_00207"/>
<organism evidence="1 2">
    <name type="scientific">Shuttleworthella satelles DSM 14600</name>
    <dbReference type="NCBI Taxonomy" id="626523"/>
    <lineage>
        <taxon>Bacteria</taxon>
        <taxon>Bacillati</taxon>
        <taxon>Bacillota</taxon>
        <taxon>Clostridia</taxon>
        <taxon>Lachnospirales</taxon>
        <taxon>Lachnospiraceae</taxon>
        <taxon>Shuttleworthella</taxon>
    </lineage>
</organism>
<name>C4G831_9FIRM</name>
<evidence type="ECO:0000313" key="2">
    <source>
        <dbReference type="Proteomes" id="UP000003494"/>
    </source>
</evidence>
<protein>
    <submittedName>
        <fullName evidence="1">Uncharacterized protein</fullName>
    </submittedName>
</protein>
<dbReference type="AlphaFoldDB" id="C4G831"/>
<accession>C4G831</accession>
<dbReference type="HOGENOM" id="CLU_3066174_0_0_9"/>
<dbReference type="EMBL" id="ACIP02000001">
    <property type="protein sequence ID" value="EEP28858.1"/>
    <property type="molecule type" value="Genomic_DNA"/>
</dbReference>
<dbReference type="Proteomes" id="UP000003494">
    <property type="component" value="Unassembled WGS sequence"/>
</dbReference>
<reference evidence="1" key="1">
    <citation type="submission" date="2009-04" db="EMBL/GenBank/DDBJ databases">
        <authorList>
            <person name="Weinstock G."/>
            <person name="Sodergren E."/>
            <person name="Clifton S."/>
            <person name="Fulton L."/>
            <person name="Fulton B."/>
            <person name="Courtney L."/>
            <person name="Fronick C."/>
            <person name="Harrison M."/>
            <person name="Strong C."/>
            <person name="Farmer C."/>
            <person name="Delahaunty K."/>
            <person name="Markovic C."/>
            <person name="Hall O."/>
            <person name="Minx P."/>
            <person name="Tomlinson C."/>
            <person name="Mitreva M."/>
            <person name="Nelson J."/>
            <person name="Hou S."/>
            <person name="Wollam A."/>
            <person name="Pepin K.H."/>
            <person name="Johnson M."/>
            <person name="Bhonagiri V."/>
            <person name="Nash W.E."/>
            <person name="Warren W."/>
            <person name="Chinwalla A."/>
            <person name="Mardis E.R."/>
            <person name="Wilson R.K."/>
        </authorList>
    </citation>
    <scope>NUCLEOTIDE SEQUENCE [LARGE SCALE GENOMIC DNA]</scope>
    <source>
        <strain evidence="1">DSM 14600</strain>
    </source>
</reference>
<evidence type="ECO:0000313" key="1">
    <source>
        <dbReference type="EMBL" id="EEP28858.1"/>
    </source>
</evidence>
<proteinExistence type="predicted"/>
<gene>
    <name evidence="1" type="ORF">GCWU000342_00207</name>
</gene>